<feature type="region of interest" description="Disordered" evidence="1">
    <location>
        <begin position="37"/>
        <end position="71"/>
    </location>
</feature>
<dbReference type="AlphaFoldDB" id="A6JGC9"/>
<protein>
    <submittedName>
        <fullName evidence="2">RCG20062</fullName>
    </submittedName>
</protein>
<name>A6JGC9_RAT</name>
<proteinExistence type="predicted"/>
<dbReference type="EMBL" id="CH473985">
    <property type="protein sequence ID" value="EDL94785.1"/>
    <property type="molecule type" value="Genomic_DNA"/>
</dbReference>
<accession>A6JGC9</accession>
<gene>
    <name evidence="2" type="ORF">rCG_20062</name>
</gene>
<evidence type="ECO:0000313" key="3">
    <source>
        <dbReference type="Proteomes" id="UP000234681"/>
    </source>
</evidence>
<evidence type="ECO:0000256" key="1">
    <source>
        <dbReference type="SAM" id="MobiDB-lite"/>
    </source>
</evidence>
<sequence length="71" mass="8173">MTKDLNRCLLSGRGKNRVPAVLSAELKEPRLPRCCHQQRTTSGRNRPMAFPLKTKTKTRKEEAPYLTKYSL</sequence>
<reference evidence="3" key="1">
    <citation type="submission" date="2005-09" db="EMBL/GenBank/DDBJ databases">
        <authorList>
            <person name="Mural R.J."/>
            <person name="Li P.W."/>
            <person name="Adams M.D."/>
            <person name="Amanatides P.G."/>
            <person name="Baden-Tillson H."/>
            <person name="Barnstead M."/>
            <person name="Chin S.H."/>
            <person name="Dew I."/>
            <person name="Evans C.A."/>
            <person name="Ferriera S."/>
            <person name="Flanigan M."/>
            <person name="Fosler C."/>
            <person name="Glodek A."/>
            <person name="Gu Z."/>
            <person name="Holt R.A."/>
            <person name="Jennings D."/>
            <person name="Kraft C.L."/>
            <person name="Lu F."/>
            <person name="Nguyen T."/>
            <person name="Nusskern D.R."/>
            <person name="Pfannkoch C.M."/>
            <person name="Sitter C."/>
            <person name="Sutton G.G."/>
            <person name="Venter J.C."/>
            <person name="Wang Z."/>
            <person name="Woodage T."/>
            <person name="Zheng X.H."/>
            <person name="Zhong F."/>
        </authorList>
    </citation>
    <scope>NUCLEOTIDE SEQUENCE [LARGE SCALE GENOMIC DNA]</scope>
    <source>
        <strain>BN</strain>
        <strain evidence="3">Sprague-Dawley</strain>
    </source>
</reference>
<organism evidence="2 3">
    <name type="scientific">Rattus norvegicus</name>
    <name type="common">Rat</name>
    <dbReference type="NCBI Taxonomy" id="10116"/>
    <lineage>
        <taxon>Eukaryota</taxon>
        <taxon>Metazoa</taxon>
        <taxon>Chordata</taxon>
        <taxon>Craniata</taxon>
        <taxon>Vertebrata</taxon>
        <taxon>Euteleostomi</taxon>
        <taxon>Mammalia</taxon>
        <taxon>Eutheria</taxon>
        <taxon>Euarchontoglires</taxon>
        <taxon>Glires</taxon>
        <taxon>Rodentia</taxon>
        <taxon>Myomorpha</taxon>
        <taxon>Muroidea</taxon>
        <taxon>Muridae</taxon>
        <taxon>Murinae</taxon>
        <taxon>Rattus</taxon>
    </lineage>
</organism>
<dbReference type="Proteomes" id="UP000234681">
    <property type="component" value="Chromosome 13"/>
</dbReference>
<evidence type="ECO:0000313" key="2">
    <source>
        <dbReference type="EMBL" id="EDL94785.1"/>
    </source>
</evidence>